<gene>
    <name evidence="2" type="ORF">Tam1G_1379</name>
</gene>
<protein>
    <submittedName>
        <fullName evidence="2">Uncharacterized protein</fullName>
    </submittedName>
</protein>
<accession>A0A2N5IRI6</accession>
<dbReference type="EMBL" id="NMWV01000018">
    <property type="protein sequence ID" value="PLS24560.1"/>
    <property type="molecule type" value="Genomic_DNA"/>
</dbReference>
<proteinExistence type="predicted"/>
<keyword evidence="1" id="KW-1133">Transmembrane helix</keyword>
<feature type="transmembrane region" description="Helical" evidence="1">
    <location>
        <begin position="220"/>
        <end position="240"/>
    </location>
</feature>
<dbReference type="AlphaFoldDB" id="A0A2N5IRI6"/>
<evidence type="ECO:0000256" key="1">
    <source>
        <dbReference type="SAM" id="Phobius"/>
    </source>
</evidence>
<evidence type="ECO:0000313" key="3">
    <source>
        <dbReference type="Proteomes" id="UP000234855"/>
    </source>
</evidence>
<sequence>MLKNRSIATFSHRQSQIMTFCQETTPSHGVTTMSHSLPARCSIPPFYVIGVGIVGEAQGDKAYKAYCCEMYFKGVFHPYKEVIDMKKKIMAVLATIAAVLGFGFAANTALAVDTHYGATGNVDGNTVVFTFTGLAANTDYTVSADDAVVQDIQQVISRTFKSDANGTLKVKFILKAGVAAGTQVTATLSDASGKVLTTATATVPATGNGETTTADTGASVAPYAVAVVLLAAAGVALFAVRKTSVR</sequence>
<keyword evidence="1" id="KW-0472">Membrane</keyword>
<keyword evidence="1" id="KW-0812">Transmembrane</keyword>
<evidence type="ECO:0000313" key="2">
    <source>
        <dbReference type="EMBL" id="PLS24560.1"/>
    </source>
</evidence>
<comment type="caution">
    <text evidence="2">The sequence shown here is derived from an EMBL/GenBank/DDBJ whole genome shotgun (WGS) entry which is preliminary data.</text>
</comment>
<organism evidence="2 3">
    <name type="scientific">Bifidobacterium imperatoris</name>
    <dbReference type="NCBI Taxonomy" id="2020965"/>
    <lineage>
        <taxon>Bacteria</taxon>
        <taxon>Bacillati</taxon>
        <taxon>Actinomycetota</taxon>
        <taxon>Actinomycetes</taxon>
        <taxon>Bifidobacteriales</taxon>
        <taxon>Bifidobacteriaceae</taxon>
        <taxon>Bifidobacterium</taxon>
    </lineage>
</organism>
<feature type="transmembrane region" description="Helical" evidence="1">
    <location>
        <begin position="89"/>
        <end position="112"/>
    </location>
</feature>
<reference evidence="2 3" key="1">
    <citation type="submission" date="2017-07" db="EMBL/GenBank/DDBJ databases">
        <title>Bifidobacterium novel species.</title>
        <authorList>
            <person name="Lugli G.A."/>
            <person name="Milani C."/>
            <person name="Duranti S."/>
            <person name="Mangifesta M."/>
        </authorList>
    </citation>
    <scope>NUCLEOTIDE SEQUENCE [LARGE SCALE GENOMIC DNA]</scope>
    <source>
        <strain evidence="2 3">45</strain>
    </source>
</reference>
<name>A0A2N5IRI6_9BIFI</name>
<dbReference type="Proteomes" id="UP000234855">
    <property type="component" value="Unassembled WGS sequence"/>
</dbReference>